<evidence type="ECO:0000256" key="3">
    <source>
        <dbReference type="ARBA" id="ARBA00022837"/>
    </source>
</evidence>
<dbReference type="Proteomes" id="UP000243217">
    <property type="component" value="Unassembled WGS sequence"/>
</dbReference>
<feature type="transmembrane region" description="Helical" evidence="5">
    <location>
        <begin position="113"/>
        <end position="131"/>
    </location>
</feature>
<feature type="region of interest" description="Disordered" evidence="4">
    <location>
        <begin position="604"/>
        <end position="638"/>
    </location>
</feature>
<keyword evidence="5" id="KW-0812">Transmembrane</keyword>
<feature type="region of interest" description="Disordered" evidence="4">
    <location>
        <begin position="546"/>
        <end position="568"/>
    </location>
</feature>
<accession>A0A1W0ABV4</accession>
<keyword evidence="5" id="KW-1133">Transmembrane helix</keyword>
<evidence type="ECO:0000313" key="7">
    <source>
        <dbReference type="EMBL" id="OQS07745.1"/>
    </source>
</evidence>
<dbReference type="PANTHER" id="PTHR23048:SF0">
    <property type="entry name" value="CALMODULIN LIKE 3"/>
    <property type="match status" value="1"/>
</dbReference>
<dbReference type="SUPFAM" id="SSF47473">
    <property type="entry name" value="EF-hand"/>
    <property type="match status" value="2"/>
</dbReference>
<feature type="transmembrane region" description="Helical" evidence="5">
    <location>
        <begin position="321"/>
        <end position="338"/>
    </location>
</feature>
<organism evidence="7 8">
    <name type="scientific">Thraustotheca clavata</name>
    <dbReference type="NCBI Taxonomy" id="74557"/>
    <lineage>
        <taxon>Eukaryota</taxon>
        <taxon>Sar</taxon>
        <taxon>Stramenopiles</taxon>
        <taxon>Oomycota</taxon>
        <taxon>Saprolegniomycetes</taxon>
        <taxon>Saprolegniales</taxon>
        <taxon>Achlyaceae</taxon>
        <taxon>Thraustotheca</taxon>
    </lineage>
</organism>
<dbReference type="EMBL" id="JNBS01000124">
    <property type="protein sequence ID" value="OQS07745.1"/>
    <property type="molecule type" value="Genomic_DNA"/>
</dbReference>
<dbReference type="PROSITE" id="PS00018">
    <property type="entry name" value="EF_HAND_1"/>
    <property type="match status" value="2"/>
</dbReference>
<dbReference type="InterPro" id="IPR002048">
    <property type="entry name" value="EF_hand_dom"/>
</dbReference>
<feature type="domain" description="EF-hand" evidence="6">
    <location>
        <begin position="89"/>
        <end position="124"/>
    </location>
</feature>
<reference evidence="7 8" key="1">
    <citation type="journal article" date="2014" name="Genome Biol. Evol.">
        <title>The secreted proteins of Achlya hypogyna and Thraustotheca clavata identify the ancestral oomycete secretome and reveal gene acquisitions by horizontal gene transfer.</title>
        <authorList>
            <person name="Misner I."/>
            <person name="Blouin N."/>
            <person name="Leonard G."/>
            <person name="Richards T.A."/>
            <person name="Lane C.E."/>
        </authorList>
    </citation>
    <scope>NUCLEOTIDE SEQUENCE [LARGE SCALE GENOMIC DNA]</scope>
    <source>
        <strain evidence="7 8">ATCC 34112</strain>
    </source>
</reference>
<protein>
    <recommendedName>
        <fullName evidence="1">Calmodulin</fullName>
    </recommendedName>
</protein>
<dbReference type="Pfam" id="PF13499">
    <property type="entry name" value="EF-hand_7"/>
    <property type="match status" value="1"/>
</dbReference>
<feature type="domain" description="EF-hand" evidence="6">
    <location>
        <begin position="53"/>
        <end position="88"/>
    </location>
</feature>
<dbReference type="InterPro" id="IPR011992">
    <property type="entry name" value="EF-hand-dom_pair"/>
</dbReference>
<dbReference type="GO" id="GO:0005509">
    <property type="term" value="F:calcium ion binding"/>
    <property type="evidence" value="ECO:0007669"/>
    <property type="project" value="InterPro"/>
</dbReference>
<feature type="compositionally biased region" description="Low complexity" evidence="4">
    <location>
        <begin position="606"/>
        <end position="616"/>
    </location>
</feature>
<evidence type="ECO:0000256" key="2">
    <source>
        <dbReference type="ARBA" id="ARBA00022737"/>
    </source>
</evidence>
<evidence type="ECO:0000256" key="5">
    <source>
        <dbReference type="SAM" id="Phobius"/>
    </source>
</evidence>
<dbReference type="SMART" id="SM00054">
    <property type="entry name" value="EFh"/>
    <property type="match status" value="4"/>
</dbReference>
<proteinExistence type="predicted"/>
<feature type="non-terminal residue" evidence="7">
    <location>
        <position position="678"/>
    </location>
</feature>
<dbReference type="GO" id="GO:0016460">
    <property type="term" value="C:myosin II complex"/>
    <property type="evidence" value="ECO:0007669"/>
    <property type="project" value="TreeGrafter"/>
</dbReference>
<dbReference type="OrthoDB" id="6081786at2759"/>
<feature type="domain" description="EF-hand" evidence="6">
    <location>
        <begin position="640"/>
        <end position="675"/>
    </location>
</feature>
<dbReference type="STRING" id="74557.A0A1W0ABV4"/>
<name>A0A1W0ABV4_9STRA</name>
<keyword evidence="2" id="KW-0677">Repeat</keyword>
<dbReference type="AlphaFoldDB" id="A0A1W0ABV4"/>
<evidence type="ECO:0000259" key="6">
    <source>
        <dbReference type="PROSITE" id="PS50222"/>
    </source>
</evidence>
<evidence type="ECO:0000256" key="1">
    <source>
        <dbReference type="ARBA" id="ARBA00020786"/>
    </source>
</evidence>
<sequence length="678" mass="78672">MQSLLQAISPDMTAVQITRIMSELDEHHTGEVNFEDFYNWCRGRIHEHSSTYTKHELIHEVFKMIDTDNSGFITVDEFIAIFKTLGQSLDHDDVRELIYQMDRNDDGKIDLEVLYYELTTLGFIGSVLFVISKSGYLEKVSVTLFGEEKKAELQETVEMLHMALFLFVVIFLMLCITLLKLGVGVQNEWREFERRSPYLPVVVSDYCLATEPPKSTWEKFNFRRMFEASKRRREMVYLSLRRRFIDVRSNHPDPDRCYEMAKEYQVNKEIRFPFNEYLSIISGEVMARLIDIDVITWIALEAFIVCMLFVCWQVGAENEVYVLVFCGILLIFLNQIVYSKIRKMRKLLTPPKLFKKAERRRMQAEWRRRNRLAPALPLPAPSEKSPLLKDYVLEKSSLDSNPPYLATLPDGGVHMDYQQLTDAQKGLLGGGNGVLLALFSTRMVFLLTALHLSVFLLRTLWQINASKSYAWYTKMILYILLSMPSLMVTSMSAIIARDGLYAFNVEHMKVARVINKVMRILKARSTLRTLRFIAEMKVYLREDHKKNNGESLQQRRDSTESSYHSLTIDTKGNVGKRGSLEALTFHGDAELFAKLPESPSKRMQYELPLSPNSENSSPRRKLSSEIHDKHQHKDKYEEELERREINAIFILFDKDQSGSISREEMQSLLQAISPDMTA</sequence>
<dbReference type="Gene3D" id="1.10.238.10">
    <property type="entry name" value="EF-hand"/>
    <property type="match status" value="2"/>
</dbReference>
<comment type="caution">
    <text evidence="7">The sequence shown here is derived from an EMBL/GenBank/DDBJ whole genome shotgun (WGS) entry which is preliminary data.</text>
</comment>
<dbReference type="InterPro" id="IPR050230">
    <property type="entry name" value="CALM/Myosin/TropC-like"/>
</dbReference>
<feature type="transmembrane region" description="Helical" evidence="5">
    <location>
        <begin position="294"/>
        <end position="315"/>
    </location>
</feature>
<dbReference type="PANTHER" id="PTHR23048">
    <property type="entry name" value="MYOSIN LIGHT CHAIN 1, 3"/>
    <property type="match status" value="1"/>
</dbReference>
<dbReference type="InterPro" id="IPR018247">
    <property type="entry name" value="EF_Hand_1_Ca_BS"/>
</dbReference>
<keyword evidence="5" id="KW-0472">Membrane</keyword>
<dbReference type="PROSITE" id="PS50222">
    <property type="entry name" value="EF_HAND_2"/>
    <property type="match status" value="3"/>
</dbReference>
<feature type="compositionally biased region" description="Basic and acidic residues" evidence="4">
    <location>
        <begin position="546"/>
        <end position="559"/>
    </location>
</feature>
<dbReference type="CDD" id="cd00051">
    <property type="entry name" value="EFh"/>
    <property type="match status" value="1"/>
</dbReference>
<keyword evidence="8" id="KW-1185">Reference proteome</keyword>
<feature type="transmembrane region" description="Helical" evidence="5">
    <location>
        <begin position="476"/>
        <end position="496"/>
    </location>
</feature>
<keyword evidence="3" id="KW-0106">Calcium</keyword>
<feature type="transmembrane region" description="Helical" evidence="5">
    <location>
        <begin position="434"/>
        <end position="456"/>
    </location>
</feature>
<gene>
    <name evidence="7" type="ORF">THRCLA_00260</name>
</gene>
<evidence type="ECO:0000256" key="4">
    <source>
        <dbReference type="SAM" id="MobiDB-lite"/>
    </source>
</evidence>
<dbReference type="Pfam" id="PF13405">
    <property type="entry name" value="EF-hand_6"/>
    <property type="match status" value="1"/>
</dbReference>
<evidence type="ECO:0000313" key="8">
    <source>
        <dbReference type="Proteomes" id="UP000243217"/>
    </source>
</evidence>
<feature type="transmembrane region" description="Helical" evidence="5">
    <location>
        <begin position="162"/>
        <end position="185"/>
    </location>
</feature>